<dbReference type="PANTHER" id="PTHR43176">
    <property type="entry name" value="3-HYDROXYISOBUTYRYL-COA HYDROLASE-RELATED"/>
    <property type="match status" value="1"/>
</dbReference>
<reference evidence="9 10" key="1">
    <citation type="submission" date="2022-07" db="EMBL/GenBank/DDBJ databases">
        <title>Genome-wide signatures of adaptation to extreme environments.</title>
        <authorList>
            <person name="Cho C.H."/>
            <person name="Yoon H.S."/>
        </authorList>
    </citation>
    <scope>NUCLEOTIDE SEQUENCE [LARGE SCALE GENOMIC DNA]</scope>
    <source>
        <strain evidence="9 10">108.79 E11</strain>
    </source>
</reference>
<proteinExistence type="predicted"/>
<comment type="subcellular location">
    <subcellularLocation>
        <location evidence="2">Mitochondrion</location>
    </subcellularLocation>
</comment>
<name>A0AAV9IEI6_9RHOD</name>
<dbReference type="NCBIfam" id="NF004127">
    <property type="entry name" value="PRK05617.1"/>
    <property type="match status" value="1"/>
</dbReference>
<dbReference type="AlphaFoldDB" id="A0AAV9IEI6"/>
<comment type="caution">
    <text evidence="9">The sequence shown here is derived from an EMBL/GenBank/DDBJ whole genome shotgun (WGS) entry which is preliminary data.</text>
</comment>
<evidence type="ECO:0000256" key="6">
    <source>
        <dbReference type="ARBA" id="ARBA00031181"/>
    </source>
</evidence>
<dbReference type="FunFam" id="3.90.226.10:FF:000026">
    <property type="entry name" value="3-hydroxyisobutyryl-CoA hydrolase, mitochondrial"/>
    <property type="match status" value="1"/>
</dbReference>
<evidence type="ECO:0000256" key="2">
    <source>
        <dbReference type="ARBA" id="ARBA00004173"/>
    </source>
</evidence>
<feature type="region of interest" description="Disordered" evidence="7">
    <location>
        <begin position="27"/>
        <end position="62"/>
    </location>
</feature>
<keyword evidence="5" id="KW-0496">Mitochondrion</keyword>
<sequence length="434" mass="48209">MFVFPTANASSSNSRLFVRIIQSTPRSNKPFRASSTTSTSSGNTRMEYSNGGGVPINEQGLPDPSIDQPELLEFGSTGGVKTLLLSRPKALNALSTSLCTRLRERVKRYEQSAGLVNTLILRGAGVKAFCAGGDVRGLYDARGDIQSQAKFFREEYSADYVLGTLRGITLVSIWDGICMGGGAGISIHGPIRIATERTIFAMPECAIGLHPDVGVSYFLAKLPNHIGMYLALTGARLTGRDVYHAGIATHYVPSHRLSDMIRCLEESNTDSLHAVNSIIADFEGQPMEEEGKNSEFVQQWPMIHRCFAWKRVEEVIQALKKETEATADSTSKFAQQALEQILKGSPTSLKVTLESIEQASQMTLKQTLQKDFRMSMHFMKGHDFYEGIRATLVDKDRNPKWQPDKLEQVTRATVEEYFKPLKDIPDLQLDDRKY</sequence>
<evidence type="ECO:0000259" key="8">
    <source>
        <dbReference type="Pfam" id="PF16113"/>
    </source>
</evidence>
<dbReference type="Pfam" id="PF16113">
    <property type="entry name" value="ECH_2"/>
    <property type="match status" value="1"/>
</dbReference>
<dbReference type="CDD" id="cd06558">
    <property type="entry name" value="crotonase-like"/>
    <property type="match status" value="1"/>
</dbReference>
<evidence type="ECO:0000256" key="1">
    <source>
        <dbReference type="ARBA" id="ARBA00001709"/>
    </source>
</evidence>
<dbReference type="GO" id="GO:0003860">
    <property type="term" value="F:3-hydroxyisobutyryl-CoA hydrolase activity"/>
    <property type="evidence" value="ECO:0007669"/>
    <property type="project" value="UniProtKB-EC"/>
</dbReference>
<comment type="catalytic activity">
    <reaction evidence="1">
        <text>3-hydroxy-2-methylpropanoyl-CoA + H2O = 3-hydroxy-2-methylpropanoate + CoA + H(+)</text>
        <dbReference type="Rhea" id="RHEA:20888"/>
        <dbReference type="ChEBI" id="CHEBI:11805"/>
        <dbReference type="ChEBI" id="CHEBI:15377"/>
        <dbReference type="ChEBI" id="CHEBI:15378"/>
        <dbReference type="ChEBI" id="CHEBI:57287"/>
        <dbReference type="ChEBI" id="CHEBI:57340"/>
        <dbReference type="EC" id="3.1.2.4"/>
    </reaction>
</comment>
<dbReference type="GO" id="GO:0006574">
    <property type="term" value="P:L-valine catabolic process"/>
    <property type="evidence" value="ECO:0007669"/>
    <property type="project" value="TreeGrafter"/>
</dbReference>
<dbReference type="InterPro" id="IPR032259">
    <property type="entry name" value="HIBYL-CoA-H"/>
</dbReference>
<organism evidence="9 10">
    <name type="scientific">Galdieria yellowstonensis</name>
    <dbReference type="NCBI Taxonomy" id="3028027"/>
    <lineage>
        <taxon>Eukaryota</taxon>
        <taxon>Rhodophyta</taxon>
        <taxon>Bangiophyceae</taxon>
        <taxon>Galdieriales</taxon>
        <taxon>Galdieriaceae</taxon>
        <taxon>Galdieria</taxon>
    </lineage>
</organism>
<evidence type="ECO:0000313" key="9">
    <source>
        <dbReference type="EMBL" id="KAK4525758.1"/>
    </source>
</evidence>
<dbReference type="SUPFAM" id="SSF52096">
    <property type="entry name" value="ClpP/crotonase"/>
    <property type="match status" value="1"/>
</dbReference>
<evidence type="ECO:0000256" key="3">
    <source>
        <dbReference type="ARBA" id="ARBA00011915"/>
    </source>
</evidence>
<evidence type="ECO:0000256" key="5">
    <source>
        <dbReference type="ARBA" id="ARBA00023128"/>
    </source>
</evidence>
<dbReference type="EMBL" id="JANCYU010000033">
    <property type="protein sequence ID" value="KAK4525758.1"/>
    <property type="molecule type" value="Genomic_DNA"/>
</dbReference>
<evidence type="ECO:0000313" key="10">
    <source>
        <dbReference type="Proteomes" id="UP001300502"/>
    </source>
</evidence>
<gene>
    <name evidence="9" type="ORF">GAYE_SCF16G3667</name>
</gene>
<protein>
    <recommendedName>
        <fullName evidence="3">3-hydroxyisobutyryl-CoA hydrolase</fullName>
        <ecNumber evidence="3">3.1.2.4</ecNumber>
    </recommendedName>
    <alternativeName>
        <fullName evidence="6">3-hydroxyisobutyryl-coenzyme A hydrolase</fullName>
    </alternativeName>
</protein>
<keyword evidence="4" id="KW-0378">Hydrolase</keyword>
<dbReference type="EC" id="3.1.2.4" evidence="3"/>
<evidence type="ECO:0000256" key="4">
    <source>
        <dbReference type="ARBA" id="ARBA00022801"/>
    </source>
</evidence>
<dbReference type="InterPro" id="IPR029045">
    <property type="entry name" value="ClpP/crotonase-like_dom_sf"/>
</dbReference>
<dbReference type="Gene3D" id="3.90.226.10">
    <property type="entry name" value="2-enoyl-CoA Hydratase, Chain A, domain 1"/>
    <property type="match status" value="1"/>
</dbReference>
<dbReference type="PANTHER" id="PTHR43176:SF3">
    <property type="entry name" value="3-HYDROXYISOBUTYRYL-COA HYDROLASE, MITOCHONDRIAL"/>
    <property type="match status" value="1"/>
</dbReference>
<dbReference type="InterPro" id="IPR045004">
    <property type="entry name" value="ECH_dom"/>
</dbReference>
<evidence type="ECO:0000256" key="7">
    <source>
        <dbReference type="SAM" id="MobiDB-lite"/>
    </source>
</evidence>
<accession>A0AAV9IEI6</accession>
<keyword evidence="10" id="KW-1185">Reference proteome</keyword>
<dbReference type="Proteomes" id="UP001300502">
    <property type="component" value="Unassembled WGS sequence"/>
</dbReference>
<feature type="domain" description="Enoyl-CoA hydratase/isomerase" evidence="8">
    <location>
        <begin position="81"/>
        <end position="418"/>
    </location>
</feature>
<dbReference type="GO" id="GO:0005739">
    <property type="term" value="C:mitochondrion"/>
    <property type="evidence" value="ECO:0007669"/>
    <property type="project" value="UniProtKB-SubCell"/>
</dbReference>